<dbReference type="Proteomes" id="UP000321436">
    <property type="component" value="Unassembled WGS sequence"/>
</dbReference>
<feature type="transmembrane region" description="Helical" evidence="1">
    <location>
        <begin position="58"/>
        <end position="77"/>
    </location>
</feature>
<dbReference type="Pfam" id="PF11297">
    <property type="entry name" value="DUF3098"/>
    <property type="match status" value="1"/>
</dbReference>
<dbReference type="EMBL" id="BKAU01000001">
    <property type="protein sequence ID" value="GEP95672.1"/>
    <property type="molecule type" value="Genomic_DNA"/>
</dbReference>
<proteinExistence type="predicted"/>
<protein>
    <submittedName>
        <fullName evidence="2">Membrane protein</fullName>
    </submittedName>
</protein>
<dbReference type="OrthoDB" id="963379at2"/>
<organism evidence="2 3">
    <name type="scientific">Chitinophaga cymbidii</name>
    <dbReference type="NCBI Taxonomy" id="1096750"/>
    <lineage>
        <taxon>Bacteria</taxon>
        <taxon>Pseudomonadati</taxon>
        <taxon>Bacteroidota</taxon>
        <taxon>Chitinophagia</taxon>
        <taxon>Chitinophagales</taxon>
        <taxon>Chitinophagaceae</taxon>
        <taxon>Chitinophaga</taxon>
    </lineage>
</organism>
<sequence length="82" mass="9112">MSKEIKQTEERGLFGKANYQLMLAGVVIIVIGFLLMVGGGGDEAARFDPKEVYSFRRITLAPIVILIGLVLEVYAIMRKPKQ</sequence>
<dbReference type="AlphaFoldDB" id="A0A512RJ25"/>
<reference evidence="2 3" key="1">
    <citation type="submission" date="2019-07" db="EMBL/GenBank/DDBJ databases">
        <title>Whole genome shotgun sequence of Chitinophaga cymbidii NBRC 109752.</title>
        <authorList>
            <person name="Hosoyama A."/>
            <person name="Uohara A."/>
            <person name="Ohji S."/>
            <person name="Ichikawa N."/>
        </authorList>
    </citation>
    <scope>NUCLEOTIDE SEQUENCE [LARGE SCALE GENOMIC DNA]</scope>
    <source>
        <strain evidence="2 3">NBRC 109752</strain>
    </source>
</reference>
<evidence type="ECO:0000313" key="2">
    <source>
        <dbReference type="EMBL" id="GEP95672.1"/>
    </source>
</evidence>
<dbReference type="InterPro" id="IPR021448">
    <property type="entry name" value="DUF3098"/>
</dbReference>
<accession>A0A512RJ25</accession>
<name>A0A512RJ25_9BACT</name>
<evidence type="ECO:0000313" key="3">
    <source>
        <dbReference type="Proteomes" id="UP000321436"/>
    </source>
</evidence>
<dbReference type="RefSeq" id="WP_146860118.1">
    <property type="nucleotide sequence ID" value="NZ_BKAU01000001.1"/>
</dbReference>
<keyword evidence="1" id="KW-1133">Transmembrane helix</keyword>
<comment type="caution">
    <text evidence="2">The sequence shown here is derived from an EMBL/GenBank/DDBJ whole genome shotgun (WGS) entry which is preliminary data.</text>
</comment>
<feature type="transmembrane region" description="Helical" evidence="1">
    <location>
        <begin position="21"/>
        <end position="38"/>
    </location>
</feature>
<keyword evidence="1" id="KW-0812">Transmembrane</keyword>
<keyword evidence="3" id="KW-1185">Reference proteome</keyword>
<evidence type="ECO:0000256" key="1">
    <source>
        <dbReference type="SAM" id="Phobius"/>
    </source>
</evidence>
<gene>
    <name evidence="2" type="ORF">CCY01nite_19320</name>
</gene>
<keyword evidence="1" id="KW-0472">Membrane</keyword>